<dbReference type="InterPro" id="IPR002582">
    <property type="entry name" value="ACPS"/>
</dbReference>
<dbReference type="NCBIfam" id="TIGR00516">
    <property type="entry name" value="acpS"/>
    <property type="match status" value="1"/>
</dbReference>
<keyword evidence="7 8" id="KW-0275">Fatty acid biosynthesis</keyword>
<keyword evidence="4 8" id="KW-0276">Fatty acid metabolism</keyword>
<dbReference type="InterPro" id="IPR037143">
    <property type="entry name" value="4-PPantetheinyl_Trfase_dom_sf"/>
</dbReference>
<dbReference type="HAMAP" id="MF_00101">
    <property type="entry name" value="AcpS"/>
    <property type="match status" value="1"/>
</dbReference>
<comment type="similarity">
    <text evidence="8">Belongs to the P-Pant transferase superfamily. AcpS family.</text>
</comment>
<feature type="domain" description="4'-phosphopantetheinyl transferase" evidence="9">
    <location>
        <begin position="4"/>
        <end position="80"/>
    </location>
</feature>
<evidence type="ECO:0000256" key="7">
    <source>
        <dbReference type="ARBA" id="ARBA00023160"/>
    </source>
</evidence>
<dbReference type="GO" id="GO:0005737">
    <property type="term" value="C:cytoplasm"/>
    <property type="evidence" value="ECO:0007669"/>
    <property type="project" value="UniProtKB-SubCell"/>
</dbReference>
<keyword evidence="2 8" id="KW-0808">Transferase</keyword>
<evidence type="ECO:0000256" key="4">
    <source>
        <dbReference type="ARBA" id="ARBA00022832"/>
    </source>
</evidence>
<comment type="subcellular location">
    <subcellularLocation>
        <location evidence="8">Cytoplasm</location>
    </subcellularLocation>
</comment>
<dbReference type="GO" id="GO:0000287">
    <property type="term" value="F:magnesium ion binding"/>
    <property type="evidence" value="ECO:0007669"/>
    <property type="project" value="UniProtKB-UniRule"/>
</dbReference>
<comment type="catalytic activity">
    <reaction evidence="8">
        <text>apo-[ACP] + CoA = holo-[ACP] + adenosine 3',5'-bisphosphate + H(+)</text>
        <dbReference type="Rhea" id="RHEA:12068"/>
        <dbReference type="Rhea" id="RHEA-COMP:9685"/>
        <dbReference type="Rhea" id="RHEA-COMP:9690"/>
        <dbReference type="ChEBI" id="CHEBI:15378"/>
        <dbReference type="ChEBI" id="CHEBI:29999"/>
        <dbReference type="ChEBI" id="CHEBI:57287"/>
        <dbReference type="ChEBI" id="CHEBI:58343"/>
        <dbReference type="ChEBI" id="CHEBI:64479"/>
        <dbReference type="EC" id="2.7.8.7"/>
    </reaction>
</comment>
<dbReference type="EMBL" id="DTPE01000006">
    <property type="protein sequence ID" value="HGE74521.1"/>
    <property type="molecule type" value="Genomic_DNA"/>
</dbReference>
<dbReference type="InterPro" id="IPR008278">
    <property type="entry name" value="4-PPantetheinyl_Trfase_dom"/>
</dbReference>
<evidence type="ECO:0000256" key="1">
    <source>
        <dbReference type="ARBA" id="ARBA00022516"/>
    </source>
</evidence>
<keyword evidence="1 8" id="KW-0444">Lipid biosynthesis</keyword>
<comment type="cofactor">
    <cofactor evidence="8">
        <name>Mg(2+)</name>
        <dbReference type="ChEBI" id="CHEBI:18420"/>
    </cofactor>
</comment>
<comment type="caution">
    <text evidence="10">The sequence shown here is derived from an EMBL/GenBank/DDBJ whole genome shotgun (WGS) entry which is preliminary data.</text>
</comment>
<accession>A0A7V3VSM4</accession>
<dbReference type="NCBIfam" id="TIGR00556">
    <property type="entry name" value="pantethn_trn"/>
    <property type="match status" value="1"/>
</dbReference>
<organism evidence="10">
    <name type="scientific">Mesoaciditoga lauensis</name>
    <dbReference type="NCBI Taxonomy" id="1495039"/>
    <lineage>
        <taxon>Bacteria</taxon>
        <taxon>Thermotogati</taxon>
        <taxon>Thermotogota</taxon>
        <taxon>Thermotogae</taxon>
        <taxon>Mesoaciditogales</taxon>
        <taxon>Mesoaciditogaceae</taxon>
        <taxon>Mesoaciditoga</taxon>
    </lineage>
</organism>
<dbReference type="InterPro" id="IPR004568">
    <property type="entry name" value="Ppantetheine-prot_Trfase_dom"/>
</dbReference>
<reference evidence="10" key="1">
    <citation type="journal article" date="2020" name="mSystems">
        <title>Genome- and Community-Level Interaction Insights into Carbon Utilization and Element Cycling Functions of Hydrothermarchaeota in Hydrothermal Sediment.</title>
        <authorList>
            <person name="Zhou Z."/>
            <person name="Liu Y."/>
            <person name="Xu W."/>
            <person name="Pan J."/>
            <person name="Luo Z.H."/>
            <person name="Li M."/>
        </authorList>
    </citation>
    <scope>NUCLEOTIDE SEQUENCE [LARGE SCALE GENOMIC DNA]</scope>
    <source>
        <strain evidence="10">SpSt-966</strain>
    </source>
</reference>
<dbReference type="GO" id="GO:0008897">
    <property type="term" value="F:holo-[acyl-carrier-protein] synthase activity"/>
    <property type="evidence" value="ECO:0007669"/>
    <property type="project" value="UniProtKB-UniRule"/>
</dbReference>
<keyword evidence="5 8" id="KW-0460">Magnesium</keyword>
<evidence type="ECO:0000259" key="9">
    <source>
        <dbReference type="Pfam" id="PF01648"/>
    </source>
</evidence>
<comment type="function">
    <text evidence="8">Transfers the 4'-phosphopantetheine moiety from coenzyme A to a Ser of acyl-carrier-protein.</text>
</comment>
<gene>
    <name evidence="8 10" type="primary">acpS</name>
    <name evidence="10" type="ORF">ENX73_00140</name>
</gene>
<evidence type="ECO:0000313" key="10">
    <source>
        <dbReference type="EMBL" id="HGE74521.1"/>
    </source>
</evidence>
<keyword evidence="8" id="KW-0963">Cytoplasm</keyword>
<dbReference type="GO" id="GO:0006633">
    <property type="term" value="P:fatty acid biosynthetic process"/>
    <property type="evidence" value="ECO:0007669"/>
    <property type="project" value="UniProtKB-UniRule"/>
</dbReference>
<proteinExistence type="inferred from homology"/>
<dbReference type="EC" id="2.7.8.7" evidence="8"/>
<keyword evidence="3 8" id="KW-0479">Metal-binding</keyword>
<sequence>MIRGVGIDILEISRVSERLAKRVLSEEEFSIWKTHESKEFLAGRFALKEAFFKAIGTGIRDVNLNTLSFVPDELGALHLLENDVVNSLKDGYSFDLVHVSLSHDGGIVVALVVLESKDIGH</sequence>
<feature type="binding site" evidence="8">
    <location>
        <position position="49"/>
    </location>
    <ligand>
        <name>Mg(2+)</name>
        <dbReference type="ChEBI" id="CHEBI:18420"/>
    </ligand>
</feature>
<protein>
    <recommendedName>
        <fullName evidence="8">Holo-[acyl-carrier-protein] synthase</fullName>
        <shortName evidence="8">Holo-ACP synthase</shortName>
        <ecNumber evidence="8">2.7.8.7</ecNumber>
    </recommendedName>
    <alternativeName>
        <fullName evidence="8">4'-phosphopantetheinyl transferase AcpS</fullName>
    </alternativeName>
</protein>
<evidence type="ECO:0000256" key="8">
    <source>
        <dbReference type="HAMAP-Rule" id="MF_00101"/>
    </source>
</evidence>
<keyword evidence="6 8" id="KW-0443">Lipid metabolism</keyword>
<dbReference type="SUPFAM" id="SSF56214">
    <property type="entry name" value="4'-phosphopantetheinyl transferase"/>
    <property type="match status" value="1"/>
</dbReference>
<feature type="binding site" evidence="8">
    <location>
        <position position="8"/>
    </location>
    <ligand>
        <name>Mg(2+)</name>
        <dbReference type="ChEBI" id="CHEBI:18420"/>
    </ligand>
</feature>
<evidence type="ECO:0000256" key="5">
    <source>
        <dbReference type="ARBA" id="ARBA00022842"/>
    </source>
</evidence>
<evidence type="ECO:0000256" key="2">
    <source>
        <dbReference type="ARBA" id="ARBA00022679"/>
    </source>
</evidence>
<dbReference type="Gene3D" id="3.90.470.20">
    <property type="entry name" value="4'-phosphopantetheinyl transferase domain"/>
    <property type="match status" value="1"/>
</dbReference>
<dbReference type="AlphaFoldDB" id="A0A7V3VSM4"/>
<evidence type="ECO:0000256" key="3">
    <source>
        <dbReference type="ARBA" id="ARBA00022723"/>
    </source>
</evidence>
<evidence type="ECO:0000256" key="6">
    <source>
        <dbReference type="ARBA" id="ARBA00023098"/>
    </source>
</evidence>
<name>A0A7V3VSM4_9BACT</name>
<dbReference type="Pfam" id="PF01648">
    <property type="entry name" value="ACPS"/>
    <property type="match status" value="1"/>
</dbReference>